<dbReference type="AlphaFoldDB" id="A0A8J2LDQ2"/>
<keyword evidence="2" id="KW-1185">Reference proteome</keyword>
<name>A0A8J2LDQ2_9HEXA</name>
<accession>A0A8J2LDQ2</accession>
<comment type="caution">
    <text evidence="1">The sequence shown here is derived from an EMBL/GenBank/DDBJ whole genome shotgun (WGS) entry which is preliminary data.</text>
</comment>
<evidence type="ECO:0000313" key="1">
    <source>
        <dbReference type="EMBL" id="CAG7833792.1"/>
    </source>
</evidence>
<dbReference type="EMBL" id="CAJVCH010570024">
    <property type="protein sequence ID" value="CAG7833792.1"/>
    <property type="molecule type" value="Genomic_DNA"/>
</dbReference>
<reference evidence="1" key="1">
    <citation type="submission" date="2021-06" db="EMBL/GenBank/DDBJ databases">
        <authorList>
            <person name="Hodson N. C."/>
            <person name="Mongue J. A."/>
            <person name="Jaron S. K."/>
        </authorList>
    </citation>
    <scope>NUCLEOTIDE SEQUENCE</scope>
</reference>
<protein>
    <submittedName>
        <fullName evidence="1">Uncharacterized protein</fullName>
    </submittedName>
</protein>
<sequence>MMSTSASSRLMLRLWKRFKKYDNAVAYGFYINLNAISEYFLSLTKTLTMNIGGEETKLDEFLILTRLTKGNNPVPVYSCRPQ</sequence>
<organism evidence="1 2">
    <name type="scientific">Allacma fusca</name>
    <dbReference type="NCBI Taxonomy" id="39272"/>
    <lineage>
        <taxon>Eukaryota</taxon>
        <taxon>Metazoa</taxon>
        <taxon>Ecdysozoa</taxon>
        <taxon>Arthropoda</taxon>
        <taxon>Hexapoda</taxon>
        <taxon>Collembola</taxon>
        <taxon>Symphypleona</taxon>
        <taxon>Sminthuridae</taxon>
        <taxon>Allacma</taxon>
    </lineage>
</organism>
<evidence type="ECO:0000313" key="2">
    <source>
        <dbReference type="Proteomes" id="UP000708208"/>
    </source>
</evidence>
<dbReference type="Proteomes" id="UP000708208">
    <property type="component" value="Unassembled WGS sequence"/>
</dbReference>
<gene>
    <name evidence="1" type="ORF">AFUS01_LOCUS43372</name>
</gene>
<proteinExistence type="predicted"/>